<keyword evidence="3" id="KW-0574">Periplasm</keyword>
<evidence type="ECO:0000259" key="5">
    <source>
        <dbReference type="Pfam" id="PF07940"/>
    </source>
</evidence>
<comment type="subcellular location">
    <subcellularLocation>
        <location evidence="1">Periplasm</location>
    </subcellularLocation>
</comment>
<dbReference type="GO" id="GO:0042597">
    <property type="term" value="C:periplasmic space"/>
    <property type="evidence" value="ECO:0007669"/>
    <property type="project" value="UniProtKB-SubCell"/>
</dbReference>
<organism evidence="7 8">
    <name type="scientific">Roseivirga seohaensis subsp. aquiponti</name>
    <dbReference type="NCBI Taxonomy" id="1566026"/>
    <lineage>
        <taxon>Bacteria</taxon>
        <taxon>Pseudomonadati</taxon>
        <taxon>Bacteroidota</taxon>
        <taxon>Cytophagia</taxon>
        <taxon>Cytophagales</taxon>
        <taxon>Roseivirgaceae</taxon>
        <taxon>Roseivirga</taxon>
    </lineage>
</organism>
<reference evidence="8" key="1">
    <citation type="submission" date="2014-11" db="EMBL/GenBank/DDBJ databases">
        <title>Genome sequencing of Roseivirga sp. D-25.</title>
        <authorList>
            <person name="Selvaratnam C."/>
            <person name="Thevarajoo S."/>
            <person name="Goh K.M."/>
            <person name="Eee R."/>
            <person name="Chan K.-G."/>
            <person name="Chong C.S."/>
        </authorList>
    </citation>
    <scope>NUCLEOTIDE SEQUENCE [LARGE SCALE GENOMIC DNA]</scope>
    <source>
        <strain evidence="8">D-25</strain>
    </source>
</reference>
<comment type="caution">
    <text evidence="7">The sequence shown here is derived from an EMBL/GenBank/DDBJ whole genome shotgun (WGS) entry which is preliminary data.</text>
</comment>
<dbReference type="Proteomes" id="UP000036908">
    <property type="component" value="Unassembled WGS sequence"/>
</dbReference>
<dbReference type="PANTHER" id="PTHR39210">
    <property type="entry name" value="HEPARIN-SULFATE LYASE"/>
    <property type="match status" value="1"/>
</dbReference>
<sequence length="536" mass="62320">MWTRLKLMFNTVVHLKWIQVFYQIYYKVRNRVFDPISFGNLRGYKPIQDRIVLAAFPFSPEATSIEWLTEKDLRFYFLNLPHEFIRKVDWNYEGKGKLWNYNLNYFDFLFDSKIDPDSGKKLIKDYCESYNSLKGGLEPYPISLRGISWVKFLSMNSIKEDVIDQCLYKQFKILESNLEYHILANHLLENAFSLFFGAYYFENDSFYRKAKKLLMAQLSEQILSDGAHYERSPMYHQILLFRLLDTINLVQNNTWQSKELIEELKGIAQSMLSWLEMMTFRNGEIPYLKDATKGIAPTTQELSDYAKLLSVDWEKEISLSESGYRKFSNERMELVVDIGGITPSYQPGHAHSDELNFVLNLNGKPFIVDVGISTYEKNHRRQLERSTISHNCISLDNTNSSEVWGGFRVAKRAKVRLLNDSISEIMAEHNGFVHKGLSVKRKFSVSQTSIYIEDILKGSSSLIEGTVSSLHFHPDVELKISGNDIFVDKIRIKLEGFRSFALESYEYADGFNRLIGAKKIVLKPSETNQIEIQYAD</sequence>
<dbReference type="Gene3D" id="1.50.10.100">
    <property type="entry name" value="Chondroitin AC/alginate lyase"/>
    <property type="match status" value="1"/>
</dbReference>
<evidence type="ECO:0000259" key="6">
    <source>
        <dbReference type="Pfam" id="PF16889"/>
    </source>
</evidence>
<dbReference type="Gene3D" id="2.70.98.70">
    <property type="match status" value="1"/>
</dbReference>
<evidence type="ECO:0000256" key="3">
    <source>
        <dbReference type="ARBA" id="ARBA00022764"/>
    </source>
</evidence>
<feature type="domain" description="Heparin-sulfate lyase N-terminal" evidence="6">
    <location>
        <begin position="149"/>
        <end position="307"/>
    </location>
</feature>
<dbReference type="SUPFAM" id="SSF48230">
    <property type="entry name" value="Chondroitin AC/alginate lyase"/>
    <property type="match status" value="1"/>
</dbReference>
<feature type="domain" description="Heparinase II/III-like C-terminal" evidence="5">
    <location>
        <begin position="318"/>
        <end position="526"/>
    </location>
</feature>
<keyword evidence="8" id="KW-1185">Reference proteome</keyword>
<evidence type="ECO:0000256" key="4">
    <source>
        <dbReference type="ARBA" id="ARBA00023239"/>
    </source>
</evidence>
<dbReference type="EMBL" id="JSVA01000004">
    <property type="protein sequence ID" value="KOF03999.1"/>
    <property type="molecule type" value="Genomic_DNA"/>
</dbReference>
<dbReference type="AlphaFoldDB" id="A0A0L8ANT3"/>
<dbReference type="PANTHER" id="PTHR39210:SF1">
    <property type="entry name" value="HEPARIN-SULFATE LYASE"/>
    <property type="match status" value="1"/>
</dbReference>
<dbReference type="InterPro" id="IPR008929">
    <property type="entry name" value="Chondroitin_lyas"/>
</dbReference>
<dbReference type="PATRIC" id="fig|1566026.4.peg.2382"/>
<evidence type="ECO:0000313" key="8">
    <source>
        <dbReference type="Proteomes" id="UP000036908"/>
    </source>
</evidence>
<dbReference type="Pfam" id="PF07940">
    <property type="entry name" value="Hepar_II_III_C"/>
    <property type="match status" value="1"/>
</dbReference>
<dbReference type="Pfam" id="PF16889">
    <property type="entry name" value="Hepar_II_III_N"/>
    <property type="match status" value="1"/>
</dbReference>
<evidence type="ECO:0000313" key="7">
    <source>
        <dbReference type="EMBL" id="KOF03999.1"/>
    </source>
</evidence>
<keyword evidence="2" id="KW-0732">Signal</keyword>
<dbReference type="InterPro" id="IPR031680">
    <property type="entry name" value="Hepar_II_III_N"/>
</dbReference>
<keyword evidence="4" id="KW-0456">Lyase</keyword>
<dbReference type="OrthoDB" id="7335480at2"/>
<gene>
    <name evidence="7" type="ORF">OB69_03065</name>
</gene>
<evidence type="ECO:0000256" key="1">
    <source>
        <dbReference type="ARBA" id="ARBA00004418"/>
    </source>
</evidence>
<name>A0A0L8ANT3_9BACT</name>
<dbReference type="GO" id="GO:0016829">
    <property type="term" value="F:lyase activity"/>
    <property type="evidence" value="ECO:0007669"/>
    <property type="project" value="UniProtKB-KW"/>
</dbReference>
<dbReference type="InterPro" id="IPR012480">
    <property type="entry name" value="Hepar_II_III_C"/>
</dbReference>
<evidence type="ECO:0000256" key="2">
    <source>
        <dbReference type="ARBA" id="ARBA00022729"/>
    </source>
</evidence>
<protein>
    <submittedName>
        <fullName evidence="7">Uncharacterized protein</fullName>
    </submittedName>
</protein>
<accession>A0A0L8ANT3</accession>
<proteinExistence type="predicted"/>